<evidence type="ECO:0000256" key="1">
    <source>
        <dbReference type="SAM" id="Coils"/>
    </source>
</evidence>
<evidence type="ECO:0000313" key="3">
    <source>
        <dbReference type="EMBL" id="ULT81492.1"/>
    </source>
</evidence>
<feature type="region of interest" description="Disordered" evidence="2">
    <location>
        <begin position="197"/>
        <end position="218"/>
    </location>
</feature>
<accession>A0AAE9CUG1</accession>
<dbReference type="AlphaFoldDB" id="A0AAE9CUG1"/>
<feature type="coiled-coil region" evidence="1">
    <location>
        <begin position="227"/>
        <end position="314"/>
    </location>
</feature>
<proteinExistence type="predicted"/>
<evidence type="ECO:0000256" key="2">
    <source>
        <dbReference type="SAM" id="MobiDB-lite"/>
    </source>
</evidence>
<evidence type="ECO:0000313" key="4">
    <source>
        <dbReference type="Proteomes" id="UP000827892"/>
    </source>
</evidence>
<dbReference type="Proteomes" id="UP000827892">
    <property type="component" value="Chromosome X"/>
</dbReference>
<gene>
    <name evidence="3" type="ORF">L3Y34_011435</name>
</gene>
<name>A0AAE9CUG1_CAEBR</name>
<keyword evidence="1" id="KW-0175">Coiled coil</keyword>
<reference evidence="3 4" key="1">
    <citation type="submission" date="2022-05" db="EMBL/GenBank/DDBJ databases">
        <title>Chromosome-level reference genomes for two strains of Caenorhabditis briggsae: an improved platform for comparative genomics.</title>
        <authorList>
            <person name="Stevens L."/>
            <person name="Andersen E.C."/>
        </authorList>
    </citation>
    <scope>NUCLEOTIDE SEQUENCE [LARGE SCALE GENOMIC DNA]</scope>
    <source>
        <strain evidence="3">QX1410_ONT</strain>
        <tissue evidence="3">Whole-organism</tissue>
    </source>
</reference>
<protein>
    <submittedName>
        <fullName evidence="3">Uncharacterized protein</fullName>
    </submittedName>
</protein>
<sequence>MWYVKSAPWGSSSQAHHEEEEEGFTAKPGRKPETIQDKGLKKHDFNLPYLASDIEFDYENFLSADEDYEEERPVLKRSESLESVFANTYKTDNFFDKVSGFYRQKINPVVHPTAQISLCPVTTTGSCSGSSSVNHNLATLLVSNNSATHHPKDPCRQPGECQLQFVRSPKEVSCVSNIITKNCLHRGTNYVFPKRSQDVEDQTDDQQSEELSVPNKVTSSVPAIPVETQAETQMLQLQQNNDEERVKEESVDQQVAEKLKEVVIKNRAVKKENDDLKTKMDEFKRANAKLKNGIRQMRDEKEQLEVTLMDRVNKKIGDRNGYAHLAPGHASFTPTRDAKSSPVAPRRRLRSADASTIIQRGTGTQGTPATTFYCPSCSTSTLDAYVKNDPAETLMDHKKLQQRNRLQESLVVVLH</sequence>
<dbReference type="EMBL" id="CP090896">
    <property type="protein sequence ID" value="ULT81492.1"/>
    <property type="molecule type" value="Genomic_DNA"/>
</dbReference>
<feature type="compositionally biased region" description="Acidic residues" evidence="2">
    <location>
        <begin position="199"/>
        <end position="208"/>
    </location>
</feature>
<organism evidence="3 4">
    <name type="scientific">Caenorhabditis briggsae</name>
    <dbReference type="NCBI Taxonomy" id="6238"/>
    <lineage>
        <taxon>Eukaryota</taxon>
        <taxon>Metazoa</taxon>
        <taxon>Ecdysozoa</taxon>
        <taxon>Nematoda</taxon>
        <taxon>Chromadorea</taxon>
        <taxon>Rhabditida</taxon>
        <taxon>Rhabditina</taxon>
        <taxon>Rhabditomorpha</taxon>
        <taxon>Rhabditoidea</taxon>
        <taxon>Rhabditidae</taxon>
        <taxon>Peloderinae</taxon>
        <taxon>Caenorhabditis</taxon>
    </lineage>
</organism>
<feature type="region of interest" description="Disordered" evidence="2">
    <location>
        <begin position="1"/>
        <end position="38"/>
    </location>
</feature>